<proteinExistence type="predicted"/>
<keyword evidence="2" id="KW-1185">Reference proteome</keyword>
<name>A0ABQ4BNC0_9ACTN</name>
<dbReference type="Proteomes" id="UP000624709">
    <property type="component" value="Unassembled WGS sequence"/>
</dbReference>
<comment type="caution">
    <text evidence="1">The sequence shown here is derived from an EMBL/GenBank/DDBJ whole genome shotgun (WGS) entry which is preliminary data.</text>
</comment>
<dbReference type="EMBL" id="BOMS01000137">
    <property type="protein sequence ID" value="GIE72102.1"/>
    <property type="molecule type" value="Genomic_DNA"/>
</dbReference>
<sequence length="154" mass="17327">MGTVSRGERRGAGSTLPAMDVLWSATDPKTRRFSAAPVRSDSAALEDRVQRLRKRRIRGYLEAEIPDTESPQLTMGFRGEYAVIHMIVEAPEPLSFLLLGDGSVPDEAYVQLPVMDELARFYGDVVQEVEHAWHLMQAFLRTGRPDDLGEWRAL</sequence>
<organism evidence="1 2">
    <name type="scientific">Actinoplanes palleronii</name>
    <dbReference type="NCBI Taxonomy" id="113570"/>
    <lineage>
        <taxon>Bacteria</taxon>
        <taxon>Bacillati</taxon>
        <taxon>Actinomycetota</taxon>
        <taxon>Actinomycetes</taxon>
        <taxon>Micromonosporales</taxon>
        <taxon>Micromonosporaceae</taxon>
        <taxon>Actinoplanes</taxon>
    </lineage>
</organism>
<gene>
    <name evidence="1" type="ORF">Apa02nite_082100</name>
</gene>
<protein>
    <submittedName>
        <fullName evidence="1">Uncharacterized protein</fullName>
    </submittedName>
</protein>
<evidence type="ECO:0000313" key="1">
    <source>
        <dbReference type="EMBL" id="GIE72102.1"/>
    </source>
</evidence>
<evidence type="ECO:0000313" key="2">
    <source>
        <dbReference type="Proteomes" id="UP000624709"/>
    </source>
</evidence>
<reference evidence="1 2" key="1">
    <citation type="submission" date="2021-01" db="EMBL/GenBank/DDBJ databases">
        <title>Whole genome shotgun sequence of Actinoplanes palleronii NBRC 14916.</title>
        <authorList>
            <person name="Komaki H."/>
            <person name="Tamura T."/>
        </authorList>
    </citation>
    <scope>NUCLEOTIDE SEQUENCE [LARGE SCALE GENOMIC DNA]</scope>
    <source>
        <strain evidence="1 2">NBRC 14916</strain>
    </source>
</reference>
<accession>A0ABQ4BNC0</accession>